<dbReference type="STRING" id="1202724.AM493_02220"/>
<protein>
    <recommendedName>
        <fullName evidence="3">TonB-dependent receptor plug domain-containing protein</fullName>
    </recommendedName>
</protein>
<dbReference type="Proteomes" id="UP000037755">
    <property type="component" value="Unassembled WGS sequence"/>
</dbReference>
<dbReference type="Pfam" id="PF13620">
    <property type="entry name" value="CarboxypepD_reg"/>
    <property type="match status" value="1"/>
</dbReference>
<reference evidence="1 2" key="1">
    <citation type="submission" date="2015-08" db="EMBL/GenBank/DDBJ databases">
        <title>Whole genome sequence of Flavobacterium akiainvivens IK-1T, from decaying Wikstroemia oahuensis, an endemic Hawaiian shrub.</title>
        <authorList>
            <person name="Wan X."/>
            <person name="Hou S."/>
            <person name="Saito J."/>
            <person name="Donachie S."/>
        </authorList>
    </citation>
    <scope>NUCLEOTIDE SEQUENCE [LARGE SCALE GENOMIC DNA]</scope>
    <source>
        <strain evidence="1 2">IK-1</strain>
    </source>
</reference>
<organism evidence="1 2">
    <name type="scientific">Flavobacterium akiainvivens</name>
    <dbReference type="NCBI Taxonomy" id="1202724"/>
    <lineage>
        <taxon>Bacteria</taxon>
        <taxon>Pseudomonadati</taxon>
        <taxon>Bacteroidota</taxon>
        <taxon>Flavobacteriia</taxon>
        <taxon>Flavobacteriales</taxon>
        <taxon>Flavobacteriaceae</taxon>
        <taxon>Flavobacterium</taxon>
    </lineage>
</organism>
<proteinExistence type="predicted"/>
<dbReference type="Gene3D" id="2.60.40.1120">
    <property type="entry name" value="Carboxypeptidase-like, regulatory domain"/>
    <property type="match status" value="1"/>
</dbReference>
<evidence type="ECO:0000313" key="2">
    <source>
        <dbReference type="Proteomes" id="UP000037755"/>
    </source>
</evidence>
<dbReference type="OrthoDB" id="7432683at2"/>
<dbReference type="SUPFAM" id="SSF49464">
    <property type="entry name" value="Carboxypeptidase regulatory domain-like"/>
    <property type="match status" value="1"/>
</dbReference>
<gene>
    <name evidence="1" type="ORF">AM493_02220</name>
</gene>
<dbReference type="AlphaFoldDB" id="A0A0M9VGY0"/>
<dbReference type="InterPro" id="IPR008969">
    <property type="entry name" value="CarboxyPept-like_regulatory"/>
</dbReference>
<evidence type="ECO:0000313" key="1">
    <source>
        <dbReference type="EMBL" id="KOS04986.1"/>
    </source>
</evidence>
<evidence type="ECO:0008006" key="3">
    <source>
        <dbReference type="Google" id="ProtNLM"/>
    </source>
</evidence>
<keyword evidence="2" id="KW-1185">Reference proteome</keyword>
<dbReference type="RefSeq" id="WP_054406041.1">
    <property type="nucleotide sequence ID" value="NZ_FOYA01000004.1"/>
</dbReference>
<dbReference type="PATRIC" id="fig|1202724.3.peg.455"/>
<accession>A0A0M9VGY0</accession>
<comment type="caution">
    <text evidence="1">The sequence shown here is derived from an EMBL/GenBank/DDBJ whole genome shotgun (WGS) entry which is preliminary data.</text>
</comment>
<sequence>MAASGIKISIPTPCHENWDNMTPADRGRFCAACQKTVVDFTRATDREIVAAYNRDEKLCGRFLSTQLNRELVIPKEKNSLWARAAALTVLSMGGVETLAQTPEKTELREVKNEVLVGKSKSIITKTITGIITDSEGMPIPGCKVTIQSKEELTTVTDFDGNFNIQGEVGDILIVTFGEHNKEIEVTKEDDYPITLKNITWVQMSVAVWETTPKERTFFGRIFHAIGNIFR</sequence>
<dbReference type="EMBL" id="LIYD01000005">
    <property type="protein sequence ID" value="KOS04986.1"/>
    <property type="molecule type" value="Genomic_DNA"/>
</dbReference>
<name>A0A0M9VGY0_9FLAO</name>